<evidence type="ECO:0000313" key="9">
    <source>
        <dbReference type="Proteomes" id="UP001187415"/>
    </source>
</evidence>
<dbReference type="Pfam" id="PF07773">
    <property type="entry name" value="TCTN_DUF1619"/>
    <property type="match status" value="2"/>
</dbReference>
<comment type="similarity">
    <text evidence="1">Belongs to the tectonic family.</text>
</comment>
<dbReference type="PANTHER" id="PTHR14611">
    <property type="entry name" value="TECTONIC FAMILY MEMBER"/>
    <property type="match status" value="1"/>
</dbReference>
<protein>
    <recommendedName>
        <fullName evidence="10">Tectonic-2</fullName>
    </recommendedName>
</protein>
<evidence type="ECO:0000256" key="1">
    <source>
        <dbReference type="ARBA" id="ARBA00007633"/>
    </source>
</evidence>
<evidence type="ECO:0000259" key="6">
    <source>
        <dbReference type="Pfam" id="PF07773"/>
    </source>
</evidence>
<dbReference type="InterPro" id="IPR011677">
    <property type="entry name" value="TCTN1-3_dom"/>
</dbReference>
<dbReference type="EMBL" id="JAUPFM010000011">
    <property type="protein sequence ID" value="KAK2837265.1"/>
    <property type="molecule type" value="Genomic_DNA"/>
</dbReference>
<feature type="domain" description="Tectonic-1-3" evidence="6">
    <location>
        <begin position="287"/>
        <end position="436"/>
    </location>
</feature>
<keyword evidence="4" id="KW-0970">Cilium biogenesis/degradation</keyword>
<dbReference type="InterPro" id="IPR040354">
    <property type="entry name" value="TCTN1-3"/>
</dbReference>
<evidence type="ECO:0000313" key="8">
    <source>
        <dbReference type="EMBL" id="KAK2837265.1"/>
    </source>
</evidence>
<dbReference type="AlphaFoldDB" id="A0AA88MFI5"/>
<dbReference type="InterPro" id="IPR057724">
    <property type="entry name" value="TCTN1-3_N"/>
</dbReference>
<dbReference type="GO" id="GO:0036038">
    <property type="term" value="C:MKS complex"/>
    <property type="evidence" value="ECO:0007669"/>
    <property type="project" value="TreeGrafter"/>
</dbReference>
<dbReference type="Proteomes" id="UP001187415">
    <property type="component" value="Unassembled WGS sequence"/>
</dbReference>
<comment type="subunit">
    <text evidence="2">Part of the tectonic-like complex (also named B9 complex).</text>
</comment>
<accession>A0AA88MFI5</accession>
<dbReference type="GO" id="GO:1904491">
    <property type="term" value="P:protein localization to ciliary transition zone"/>
    <property type="evidence" value="ECO:0007669"/>
    <property type="project" value="TreeGrafter"/>
</dbReference>
<proteinExistence type="inferred from homology"/>
<evidence type="ECO:0000259" key="7">
    <source>
        <dbReference type="Pfam" id="PF25752"/>
    </source>
</evidence>
<dbReference type="GO" id="GO:0060271">
    <property type="term" value="P:cilium assembly"/>
    <property type="evidence" value="ECO:0007669"/>
    <property type="project" value="TreeGrafter"/>
</dbReference>
<evidence type="ECO:0000256" key="4">
    <source>
        <dbReference type="ARBA" id="ARBA00022794"/>
    </source>
</evidence>
<evidence type="ECO:0000256" key="2">
    <source>
        <dbReference type="ARBA" id="ARBA00011495"/>
    </source>
</evidence>
<organism evidence="8 9">
    <name type="scientific">Channa striata</name>
    <name type="common">Snakehead murrel</name>
    <name type="synonym">Ophicephalus striatus</name>
    <dbReference type="NCBI Taxonomy" id="64152"/>
    <lineage>
        <taxon>Eukaryota</taxon>
        <taxon>Metazoa</taxon>
        <taxon>Chordata</taxon>
        <taxon>Craniata</taxon>
        <taxon>Vertebrata</taxon>
        <taxon>Euteleostomi</taxon>
        <taxon>Actinopterygii</taxon>
        <taxon>Neopterygii</taxon>
        <taxon>Teleostei</taxon>
        <taxon>Neoteleostei</taxon>
        <taxon>Acanthomorphata</taxon>
        <taxon>Anabantaria</taxon>
        <taxon>Anabantiformes</taxon>
        <taxon>Channoidei</taxon>
        <taxon>Channidae</taxon>
        <taxon>Channa</taxon>
    </lineage>
</organism>
<evidence type="ECO:0000256" key="3">
    <source>
        <dbReference type="ARBA" id="ARBA00022729"/>
    </source>
</evidence>
<evidence type="ECO:0000256" key="5">
    <source>
        <dbReference type="ARBA" id="ARBA00023180"/>
    </source>
</evidence>
<gene>
    <name evidence="8" type="ORF">Q5P01_014477</name>
</gene>
<feature type="domain" description="Tectonic-1-3 N-terminal" evidence="7">
    <location>
        <begin position="158"/>
        <end position="261"/>
    </location>
</feature>
<keyword evidence="3" id="KW-0732">Signal</keyword>
<sequence>MVYLLFLPTILQFTYISMFFFLAHAQNAVVFQPAYLIATGPTISAFLIGNTSDISLYVRTVAPSNTTGNIGSPLCVAEDTQWKLTSEQVGKTAVRVQLSLAKSLRLCGKNETNADCCSKPLCVLETLQVSACVGGTPQSALLIQAKINALLVPANAGNDSKTIIANQVYQPLGSCPCDLTFRACDVRCCCDKDCSPEELKLFVSYCFPGPFGGQVSPAPDYQCSVKASKNSPDWFPFLCVCSPPENNPTSVSFTRETQCEEHLKSTSKPGPSFQRPVLSALVPVNVYVQGSPILTINDQYFTIPQVVFGQCVNNAPVAFLKNFRSYCRNVLHSCPTESPLHTMPTDLRNNLKSGQGGGIIVDVIDEVAIDLSPFISSTDAVAFLGENVVCENVTLALEYKFYWKGNGITNVTLTRTVGNVILNGSTVLTASYSAVFLNGEITDKPNSGNPGYQVGKPVIAGRLPDTFNNDTGPIQRASINLWKPVSDGLCSNAEKKEILFGENSTSGCLLPVSQQTLTQCTLLRETVASFQAALVTGTYVSKSGNPDPLTMTAWVNINFVTQNSSTVMEDTTGSCYGIPSHQHIHVWSLVTGIVQGEPQRDIRALQVSYSLSKWALECGGGDVSLCMDPMETQLFPITSSVTFIDIPINTGPPKTRYQINFTEYDCNRNDVCWPELFFPITKYYTGEPYSQALAKGLILVFFFITASILGNPWRQLRQVWSSAAL</sequence>
<name>A0AA88MFI5_CHASR</name>
<keyword evidence="9" id="KW-1185">Reference proteome</keyword>
<keyword evidence="5" id="KW-0325">Glycoprotein</keyword>
<dbReference type="Pfam" id="PF25752">
    <property type="entry name" value="DUF1619_N"/>
    <property type="match status" value="1"/>
</dbReference>
<feature type="domain" description="Tectonic-1-3" evidence="6">
    <location>
        <begin position="448"/>
        <end position="613"/>
    </location>
</feature>
<dbReference type="GO" id="GO:0007224">
    <property type="term" value="P:smoothened signaling pathway"/>
    <property type="evidence" value="ECO:0007669"/>
    <property type="project" value="TreeGrafter"/>
</dbReference>
<comment type="caution">
    <text evidence="8">The sequence shown here is derived from an EMBL/GenBank/DDBJ whole genome shotgun (WGS) entry which is preliminary data.</text>
</comment>
<reference evidence="8" key="1">
    <citation type="submission" date="2023-07" db="EMBL/GenBank/DDBJ databases">
        <title>Chromosome-level Genome Assembly of Striped Snakehead (Channa striata).</title>
        <authorList>
            <person name="Liu H."/>
        </authorList>
    </citation>
    <scope>NUCLEOTIDE SEQUENCE</scope>
    <source>
        <strain evidence="8">Gz</strain>
        <tissue evidence="8">Muscle</tissue>
    </source>
</reference>
<dbReference type="PANTHER" id="PTHR14611:SF6">
    <property type="entry name" value="TECTONIC-2"/>
    <property type="match status" value="1"/>
</dbReference>
<evidence type="ECO:0008006" key="10">
    <source>
        <dbReference type="Google" id="ProtNLM"/>
    </source>
</evidence>